<dbReference type="InterPro" id="IPR000683">
    <property type="entry name" value="Gfo/Idh/MocA-like_OxRdtase_N"/>
</dbReference>
<evidence type="ECO:0000256" key="2">
    <source>
        <dbReference type="ARBA" id="ARBA00023002"/>
    </source>
</evidence>
<dbReference type="Proteomes" id="UP000288716">
    <property type="component" value="Unassembled WGS sequence"/>
</dbReference>
<dbReference type="GO" id="GO:0000166">
    <property type="term" value="F:nucleotide binding"/>
    <property type="evidence" value="ECO:0007669"/>
    <property type="project" value="InterPro"/>
</dbReference>
<dbReference type="EMBL" id="NCKV01001851">
    <property type="protein sequence ID" value="RWS27664.1"/>
    <property type="molecule type" value="Genomic_DNA"/>
</dbReference>
<dbReference type="VEuPathDB" id="VectorBase:LDEU004377"/>
<dbReference type="Gene3D" id="3.40.50.720">
    <property type="entry name" value="NAD(P)-binding Rossmann-like Domain"/>
    <property type="match status" value="1"/>
</dbReference>
<proteinExistence type="inferred from homology"/>
<gene>
    <name evidence="5" type="ORF">B4U80_04958</name>
</gene>
<dbReference type="STRING" id="299467.A0A443SJF8"/>
<keyword evidence="6" id="KW-1185">Reference proteome</keyword>
<dbReference type="GO" id="GO:0005737">
    <property type="term" value="C:cytoplasm"/>
    <property type="evidence" value="ECO:0007669"/>
    <property type="project" value="TreeGrafter"/>
</dbReference>
<dbReference type="SUPFAM" id="SSF51735">
    <property type="entry name" value="NAD(P)-binding Rossmann-fold domains"/>
    <property type="match status" value="1"/>
</dbReference>
<dbReference type="InterPro" id="IPR055170">
    <property type="entry name" value="GFO_IDH_MocA-like_dom"/>
</dbReference>
<comment type="similarity">
    <text evidence="1">Belongs to the Gfo/Idh/MocA family.</text>
</comment>
<dbReference type="GO" id="GO:0006740">
    <property type="term" value="P:NADPH regeneration"/>
    <property type="evidence" value="ECO:0007669"/>
    <property type="project" value="TreeGrafter"/>
</dbReference>
<name>A0A443SJF8_9ACAR</name>
<dbReference type="PANTHER" id="PTHR42840:SF3">
    <property type="entry name" value="BINDING ROSSMANN FOLD OXIDOREDUCTASE, PUTATIVE (AFU_ORTHOLOGUE AFUA_2G10240)-RELATED"/>
    <property type="match status" value="1"/>
</dbReference>
<dbReference type="PANTHER" id="PTHR42840">
    <property type="entry name" value="NAD(P)-BINDING ROSSMANN-FOLD SUPERFAMILY PROTEIN-RELATED"/>
    <property type="match status" value="1"/>
</dbReference>
<feature type="domain" description="GFO/IDH/MocA-like oxidoreductase" evidence="4">
    <location>
        <begin position="191"/>
        <end position="310"/>
    </location>
</feature>
<reference evidence="5 6" key="1">
    <citation type="journal article" date="2018" name="Gigascience">
        <title>Genomes of trombidid mites reveal novel predicted allergens and laterally-transferred genes associated with secondary metabolism.</title>
        <authorList>
            <person name="Dong X."/>
            <person name="Chaisiri K."/>
            <person name="Xia D."/>
            <person name="Armstrong S.D."/>
            <person name="Fang Y."/>
            <person name="Donnelly M.J."/>
            <person name="Kadowaki T."/>
            <person name="McGarry J.W."/>
            <person name="Darby A.C."/>
            <person name="Makepeace B.L."/>
        </authorList>
    </citation>
    <scope>NUCLEOTIDE SEQUENCE [LARGE SCALE GENOMIC DNA]</scope>
    <source>
        <strain evidence="5">UoL-UT</strain>
    </source>
</reference>
<evidence type="ECO:0000313" key="6">
    <source>
        <dbReference type="Proteomes" id="UP000288716"/>
    </source>
</evidence>
<evidence type="ECO:0000259" key="4">
    <source>
        <dbReference type="Pfam" id="PF22725"/>
    </source>
</evidence>
<keyword evidence="2" id="KW-0560">Oxidoreductase</keyword>
<sequence>MADSQPAVINFDLKIKKYFNDLKGSKLLPKRLVHENDVGLEFLRKVEKNGNKVYDDNKVIGVAIIGLGRIGFIHLEKLLSHRNVNILYCVEADKRKANFVECRYNLASVRFLTPDEEHVIYEDPNVDAVFVCTPTEMHEKSVIKALEAKKAVFCEKPLATCYEGMKKCYSLAKKHNLPIFCAFNRRFDPSFRQIKERVASGEIGKIHVIKTCSRDSPLPSMDYIKTSGGIFHDCGVHDIDLVCWILNEFPISVCTQAHSFIPEIAALNDFDTVSITMKFPSGAIAIIDLSRLAVYGYDQRLEVFGSNGMLCSNGVTPTAVVHHSGTGATNVPICYSFASRYSEAYNLEVEHFIDCVQNEKETEIKDYQTLAVKKIATYCEESARKHTFIDIPKHAFEAEL</sequence>
<dbReference type="InterPro" id="IPR036291">
    <property type="entry name" value="NAD(P)-bd_dom_sf"/>
</dbReference>
<feature type="domain" description="Gfo/Idh/MocA-like oxidoreductase N-terminal" evidence="3">
    <location>
        <begin position="60"/>
        <end position="180"/>
    </location>
</feature>
<dbReference type="Pfam" id="PF22725">
    <property type="entry name" value="GFO_IDH_MocA_C3"/>
    <property type="match status" value="1"/>
</dbReference>
<evidence type="ECO:0000259" key="3">
    <source>
        <dbReference type="Pfam" id="PF01408"/>
    </source>
</evidence>
<protein>
    <submittedName>
        <fullName evidence="5">Inositol 2-dehydrogenase-like protein</fullName>
    </submittedName>
</protein>
<dbReference type="Pfam" id="PF01408">
    <property type="entry name" value="GFO_IDH_MocA"/>
    <property type="match status" value="1"/>
</dbReference>
<evidence type="ECO:0000256" key="1">
    <source>
        <dbReference type="ARBA" id="ARBA00010928"/>
    </source>
</evidence>
<accession>A0A443SJF8</accession>
<comment type="caution">
    <text evidence="5">The sequence shown here is derived from an EMBL/GenBank/DDBJ whole genome shotgun (WGS) entry which is preliminary data.</text>
</comment>
<organism evidence="5 6">
    <name type="scientific">Leptotrombidium deliense</name>
    <dbReference type="NCBI Taxonomy" id="299467"/>
    <lineage>
        <taxon>Eukaryota</taxon>
        <taxon>Metazoa</taxon>
        <taxon>Ecdysozoa</taxon>
        <taxon>Arthropoda</taxon>
        <taxon>Chelicerata</taxon>
        <taxon>Arachnida</taxon>
        <taxon>Acari</taxon>
        <taxon>Acariformes</taxon>
        <taxon>Trombidiformes</taxon>
        <taxon>Prostigmata</taxon>
        <taxon>Anystina</taxon>
        <taxon>Parasitengona</taxon>
        <taxon>Trombiculoidea</taxon>
        <taxon>Trombiculidae</taxon>
        <taxon>Leptotrombidium</taxon>
    </lineage>
</organism>
<dbReference type="Gene3D" id="3.30.360.10">
    <property type="entry name" value="Dihydrodipicolinate Reductase, domain 2"/>
    <property type="match status" value="1"/>
</dbReference>
<dbReference type="SUPFAM" id="SSF55347">
    <property type="entry name" value="Glyceraldehyde-3-phosphate dehydrogenase-like, C-terminal domain"/>
    <property type="match status" value="1"/>
</dbReference>
<dbReference type="GO" id="GO:0016491">
    <property type="term" value="F:oxidoreductase activity"/>
    <property type="evidence" value="ECO:0007669"/>
    <property type="project" value="UniProtKB-KW"/>
</dbReference>
<dbReference type="OrthoDB" id="6489744at2759"/>
<evidence type="ECO:0000313" key="5">
    <source>
        <dbReference type="EMBL" id="RWS27664.1"/>
    </source>
</evidence>
<dbReference type="AlphaFoldDB" id="A0A443SJF8"/>